<accession>A0AAV4N4Q4</accession>
<proteinExistence type="predicted"/>
<dbReference type="EMBL" id="BPLQ01001227">
    <property type="protein sequence ID" value="GIX79807.1"/>
    <property type="molecule type" value="Genomic_DNA"/>
</dbReference>
<reference evidence="3 4" key="1">
    <citation type="submission" date="2021-06" db="EMBL/GenBank/DDBJ databases">
        <title>Caerostris darwini draft genome.</title>
        <authorList>
            <person name="Kono N."/>
            <person name="Arakawa K."/>
        </authorList>
    </citation>
    <scope>NUCLEOTIDE SEQUENCE [LARGE SCALE GENOMIC DNA]</scope>
</reference>
<dbReference type="PANTHER" id="PTHR23025:SF3">
    <property type="entry name" value="HORMONE-SENSITIVE LIPASE"/>
    <property type="match status" value="1"/>
</dbReference>
<dbReference type="Pfam" id="PF07859">
    <property type="entry name" value="Abhydrolase_3"/>
    <property type="match status" value="2"/>
</dbReference>
<protein>
    <submittedName>
        <fullName evidence="3">Hormone-sensitive lipase</fullName>
    </submittedName>
</protein>
<evidence type="ECO:0000259" key="2">
    <source>
        <dbReference type="Pfam" id="PF07859"/>
    </source>
</evidence>
<feature type="domain" description="Alpha/beta hydrolase fold-3" evidence="2">
    <location>
        <begin position="203"/>
        <end position="348"/>
    </location>
</feature>
<sequence>MLLESSGNSLLMPEKTFSTEEIMIECTDINQLGFYGRHQGFYYCTSMRRILQGVTVIMATFSDLYQKSGGPLSKAVLTILNGIKYIIDPELRALQIVDVAQNSSVEFLKAFWSLSEIQLMKQLPGLICPKLEVREEILVPDKAIILNKTSSNENVEIPAPTSHIPSAPVRCLLLSSVHRKGQVLKNGKSKMSNLEPKSRSLLFHCHGGGFVSQNPKSHEIYLRHWAHDLNVPILSVDYSLSPEAPFPRALEEVLLTYAWVLKNPDKLGWTGEIICFAGDSAGGNILMSVVLKTITLKIRQPDAVMCCYTPLVLDLVPSPSRLLCWVDPLLPLGFMISCLNAYAGTTATEDEYDVYDHQSGQRSRKISSISEIIDSSMNFLKQCEWIEVEASEPPGQITDNSFYSTENCTFSATNYVDDFIEKYGSEVDQKCQTEDISCSKEFTIYNFPHDIIFDIKTKCQKAANMGFNKISEIFMSTTLYQRIISPLLPSIEFPSKNKKQPKCDKNSSVFRKLQKLKLVSKNPFMSPLLASDDILKQMPPIHFVSLNFDPCLDDSITFAKRLKSLNRKVEIDFLDGLPHGFLNFLPFSQEAHDGSNLCVRRLKEVMKLI</sequence>
<dbReference type="GO" id="GO:0019433">
    <property type="term" value="P:triglyceride catabolic process"/>
    <property type="evidence" value="ECO:0007669"/>
    <property type="project" value="TreeGrafter"/>
</dbReference>
<organism evidence="3 4">
    <name type="scientific">Caerostris darwini</name>
    <dbReference type="NCBI Taxonomy" id="1538125"/>
    <lineage>
        <taxon>Eukaryota</taxon>
        <taxon>Metazoa</taxon>
        <taxon>Ecdysozoa</taxon>
        <taxon>Arthropoda</taxon>
        <taxon>Chelicerata</taxon>
        <taxon>Arachnida</taxon>
        <taxon>Araneae</taxon>
        <taxon>Araneomorphae</taxon>
        <taxon>Entelegynae</taxon>
        <taxon>Araneoidea</taxon>
        <taxon>Araneidae</taxon>
        <taxon>Caerostris</taxon>
    </lineage>
</organism>
<keyword evidence="4" id="KW-1185">Reference proteome</keyword>
<comment type="caution">
    <text evidence="3">The sequence shown here is derived from an EMBL/GenBank/DDBJ whole genome shotgun (WGS) entry which is preliminary data.</text>
</comment>
<dbReference type="PANTHER" id="PTHR23025">
    <property type="entry name" value="TRIACYLGLYCEROL LIPASE"/>
    <property type="match status" value="1"/>
</dbReference>
<gene>
    <name evidence="3" type="primary">Lipe</name>
    <name evidence="3" type="ORF">CDAR_317101</name>
</gene>
<feature type="domain" description="Hormone-sensitive lipase N-terminal" evidence="1">
    <location>
        <begin position="4"/>
        <end position="182"/>
    </location>
</feature>
<dbReference type="Pfam" id="PF06350">
    <property type="entry name" value="HSL_N"/>
    <property type="match status" value="1"/>
</dbReference>
<dbReference type="Gene3D" id="3.40.50.1820">
    <property type="entry name" value="alpha/beta hydrolase"/>
    <property type="match status" value="2"/>
</dbReference>
<evidence type="ECO:0000313" key="4">
    <source>
        <dbReference type="Proteomes" id="UP001054837"/>
    </source>
</evidence>
<dbReference type="GO" id="GO:0008203">
    <property type="term" value="P:cholesterol metabolic process"/>
    <property type="evidence" value="ECO:0007669"/>
    <property type="project" value="InterPro"/>
</dbReference>
<dbReference type="GO" id="GO:0004771">
    <property type="term" value="F:sterol ester esterase activity"/>
    <property type="evidence" value="ECO:0007669"/>
    <property type="project" value="TreeGrafter"/>
</dbReference>
<evidence type="ECO:0000313" key="3">
    <source>
        <dbReference type="EMBL" id="GIX79807.1"/>
    </source>
</evidence>
<dbReference type="Proteomes" id="UP001054837">
    <property type="component" value="Unassembled WGS sequence"/>
</dbReference>
<dbReference type="GO" id="GO:0005829">
    <property type="term" value="C:cytosol"/>
    <property type="evidence" value="ECO:0007669"/>
    <property type="project" value="TreeGrafter"/>
</dbReference>
<feature type="domain" description="Alpha/beta hydrolase fold-3" evidence="2">
    <location>
        <begin position="508"/>
        <end position="582"/>
    </location>
</feature>
<dbReference type="GO" id="GO:0004806">
    <property type="term" value="F:triacylglycerol lipase activity"/>
    <property type="evidence" value="ECO:0007669"/>
    <property type="project" value="TreeGrafter"/>
</dbReference>
<evidence type="ECO:0000259" key="1">
    <source>
        <dbReference type="Pfam" id="PF06350"/>
    </source>
</evidence>
<dbReference type="InterPro" id="IPR010468">
    <property type="entry name" value="HSL_N"/>
</dbReference>
<dbReference type="InterPro" id="IPR029058">
    <property type="entry name" value="AB_hydrolase_fold"/>
</dbReference>
<dbReference type="AlphaFoldDB" id="A0AAV4N4Q4"/>
<name>A0AAV4N4Q4_9ARAC</name>
<dbReference type="InterPro" id="IPR013094">
    <property type="entry name" value="AB_hydrolase_3"/>
</dbReference>
<dbReference type="SUPFAM" id="SSF53474">
    <property type="entry name" value="alpha/beta-Hydrolases"/>
    <property type="match status" value="1"/>
</dbReference>